<dbReference type="AlphaFoldDB" id="A0ABD3XAQ9"/>
<gene>
    <name evidence="11" type="ORF">ACJMK2_028893</name>
</gene>
<keyword evidence="5" id="KW-0539">Nucleus</keyword>
<evidence type="ECO:0000256" key="6">
    <source>
        <dbReference type="ARBA" id="ARBA00024977"/>
    </source>
</evidence>
<accession>A0ABD3XAQ9</accession>
<dbReference type="InterPro" id="IPR013894">
    <property type="entry name" value="RMI1_OB"/>
</dbReference>
<comment type="subcellular location">
    <subcellularLocation>
        <location evidence="1">Nucleus</location>
    </subcellularLocation>
</comment>
<reference evidence="11 12" key="1">
    <citation type="submission" date="2024-11" db="EMBL/GenBank/DDBJ databases">
        <title>Chromosome-level genome assembly of the freshwater bivalve Anodonta woodiana.</title>
        <authorList>
            <person name="Chen X."/>
        </authorList>
    </citation>
    <scope>NUCLEOTIDE SEQUENCE [LARGE SCALE GENOMIC DNA]</scope>
    <source>
        <strain evidence="11">MN2024</strain>
        <tissue evidence="11">Gills</tissue>
    </source>
</reference>
<proteinExistence type="inferred from homology"/>
<keyword evidence="4" id="KW-0235">DNA replication</keyword>
<dbReference type="FunFam" id="2.40.50.770:FF:000002">
    <property type="entry name" value="recQ-mediated genome instability protein 1"/>
    <property type="match status" value="1"/>
</dbReference>
<feature type="compositionally biased region" description="Polar residues" evidence="7">
    <location>
        <begin position="511"/>
        <end position="533"/>
    </location>
</feature>
<evidence type="ECO:0000256" key="7">
    <source>
        <dbReference type="SAM" id="MobiDB-lite"/>
    </source>
</evidence>
<dbReference type="GO" id="GO:0006260">
    <property type="term" value="P:DNA replication"/>
    <property type="evidence" value="ECO:0007669"/>
    <property type="project" value="UniProtKB-KW"/>
</dbReference>
<dbReference type="PANTHER" id="PTHR14790">
    <property type="entry name" value="RECQ-MEDIATED GENOME INSTABILITY PROTEIN 1 RMI1"/>
    <property type="match status" value="1"/>
</dbReference>
<evidence type="ECO:0000256" key="1">
    <source>
        <dbReference type="ARBA" id="ARBA00004123"/>
    </source>
</evidence>
<comment type="function">
    <text evidence="6">Essential component of the RMI complex, a complex that plays an important role in the processing of homologous recombination intermediates to limit DNA crossover formation in cells. Promotes TOP3A binding to double Holliday junctions (DHJ) and hence stimulates TOP3A-mediated dissolution. Required for BLM phosphorylation during mitosis. Within the BLM complex, required for BLM and TOP3A stability.</text>
</comment>
<feature type="region of interest" description="Disordered" evidence="7">
    <location>
        <begin position="356"/>
        <end position="417"/>
    </location>
</feature>
<feature type="compositionally biased region" description="Basic and acidic residues" evidence="7">
    <location>
        <begin position="217"/>
        <end position="228"/>
    </location>
</feature>
<evidence type="ECO:0000259" key="10">
    <source>
        <dbReference type="Pfam" id="PF21000"/>
    </source>
</evidence>
<evidence type="ECO:0000313" key="12">
    <source>
        <dbReference type="Proteomes" id="UP001634394"/>
    </source>
</evidence>
<dbReference type="InterPro" id="IPR049363">
    <property type="entry name" value="RMI1_N"/>
</dbReference>
<dbReference type="InterPro" id="IPR042470">
    <property type="entry name" value="RMI1_N_C_sf"/>
</dbReference>
<evidence type="ECO:0000256" key="5">
    <source>
        <dbReference type="ARBA" id="ARBA00023242"/>
    </source>
</evidence>
<evidence type="ECO:0000256" key="3">
    <source>
        <dbReference type="ARBA" id="ARBA00018987"/>
    </source>
</evidence>
<dbReference type="Gene3D" id="6.10.140.770">
    <property type="match status" value="1"/>
</dbReference>
<dbReference type="Pfam" id="PF16099">
    <property type="entry name" value="RMI1_C"/>
    <property type="match status" value="1"/>
</dbReference>
<organism evidence="11 12">
    <name type="scientific">Sinanodonta woodiana</name>
    <name type="common">Chinese pond mussel</name>
    <name type="synonym">Anodonta woodiana</name>
    <dbReference type="NCBI Taxonomy" id="1069815"/>
    <lineage>
        <taxon>Eukaryota</taxon>
        <taxon>Metazoa</taxon>
        <taxon>Spiralia</taxon>
        <taxon>Lophotrochozoa</taxon>
        <taxon>Mollusca</taxon>
        <taxon>Bivalvia</taxon>
        <taxon>Autobranchia</taxon>
        <taxon>Heteroconchia</taxon>
        <taxon>Palaeoheterodonta</taxon>
        <taxon>Unionida</taxon>
        <taxon>Unionoidea</taxon>
        <taxon>Unionidae</taxon>
        <taxon>Unioninae</taxon>
        <taxon>Sinanodonta</taxon>
    </lineage>
</organism>
<dbReference type="InterPro" id="IPR044881">
    <property type="entry name" value="RMI1_N_N_sf"/>
</dbReference>
<dbReference type="Proteomes" id="UP001634394">
    <property type="component" value="Unassembled WGS sequence"/>
</dbReference>
<feature type="domain" description="RMI1 N-terminal" evidence="10">
    <location>
        <begin position="11"/>
        <end position="57"/>
    </location>
</feature>
<dbReference type="InterPro" id="IPR032199">
    <property type="entry name" value="RMI1_C"/>
</dbReference>
<feature type="domain" description="RecQ-mediated genome instability protein 1 C-terminal OB-fold" evidence="9">
    <location>
        <begin position="642"/>
        <end position="781"/>
    </location>
</feature>
<dbReference type="Gene3D" id="1.10.8.1020">
    <property type="entry name" value="RecQ-mediated genome instability protein 1, N-terminal domain"/>
    <property type="match status" value="1"/>
</dbReference>
<dbReference type="PANTHER" id="PTHR14790:SF15">
    <property type="entry name" value="RECQ-MEDIATED GENOME INSTABILITY PROTEIN 1"/>
    <property type="match status" value="1"/>
</dbReference>
<comment type="similarity">
    <text evidence="2">Belongs to the RMI1 family.</text>
</comment>
<dbReference type="Pfam" id="PF21000">
    <property type="entry name" value="RMI1_N_N"/>
    <property type="match status" value="1"/>
</dbReference>
<feature type="domain" description="RecQ mediated genome instability protein 1 OB-fold" evidence="8">
    <location>
        <begin position="67"/>
        <end position="196"/>
    </location>
</feature>
<protein>
    <recommendedName>
        <fullName evidence="3">RecQ-mediated genome instability protein 1</fullName>
    </recommendedName>
</protein>
<sequence length="788" mass="87373">MNILASAQSWLKSQFIFVPEDWLQACIEWIQEENQDGHLPQQQLYNLVYEQWLLSDLHELHTSCLPEGLSGIAKFRLKGTFALQIDSIVDVSKSFYSQLQDVKGTFNTNSLVSADDPTQKPWEPKSSQMLKLKLTDGSQTVQGMEYQPIKQLSPDIRPGAKVIVQGDVLCRHGVLMLREHNIRVLGGEVDTQVEANTPVSILEQAMDLGAANAGKTHRQEFEGGEIKSSKQSLSSRGGEKRSLVMPVDCSQNSMLGSRNAVSVQNINNNVKKEKSVEVIENLDDQWDDEFNYDAIIDDFEMENFVEDSTSPQEKREAINSVGARMEPTVMNKPNEGIMNHPKTSLSALNTVDNSYRGSSTTYGRENNLNTTRINGPRNTSFTESGNRVNSRSSTRTGNDNGSDAVSNSYQRRGIDIKTEKFEDDAGFDDDFDMDEMEAAFNSSYGLCSGNAVGKSVPTGNSEMNTRTSVKVDLGKRKSETNCFTTHAVTVPVQYSGSSAVHNNKTSNAVISSKENSGVNPSKSASGTDTNQTKPGKKRNATTLHNFFTPSKVLKLDDIKYEADGDFQNPSSTSTPMSKACRVEKQAEQKLEAKSLKPPLIIPADSVPSPVKGVKEQQHSQFDFDLDLDRFSFNPGSMEKSPERPFTYLLEVVKKMRSQTFSKSQFRVKAYISTLTSKLTLKDDEWCLSCKLNDGTSSLVVDLSNGVLTQLIGFSGQDSMEMRKRAKFDPGVKDVLVEGLQQCQQKLIDLMCIMEVEISPDHAKPVVIALIPISSEHIHVLYRCISCKS</sequence>
<evidence type="ECO:0000256" key="4">
    <source>
        <dbReference type="ARBA" id="ARBA00022705"/>
    </source>
</evidence>
<dbReference type="EMBL" id="JBJQND010000003">
    <property type="protein sequence ID" value="KAL3882558.1"/>
    <property type="molecule type" value="Genomic_DNA"/>
</dbReference>
<dbReference type="Gene3D" id="2.40.50.770">
    <property type="entry name" value="RecQ-mediated genome instability protein Rmi1, C-terminal domain"/>
    <property type="match status" value="1"/>
</dbReference>
<feature type="region of interest" description="Disordered" evidence="7">
    <location>
        <begin position="511"/>
        <end position="542"/>
    </location>
</feature>
<evidence type="ECO:0000256" key="2">
    <source>
        <dbReference type="ARBA" id="ARBA00006395"/>
    </source>
</evidence>
<feature type="compositionally biased region" description="Polar residues" evidence="7">
    <location>
        <begin position="356"/>
        <end position="410"/>
    </location>
</feature>
<dbReference type="SMART" id="SM01161">
    <property type="entry name" value="DUF1767"/>
    <property type="match status" value="1"/>
</dbReference>
<comment type="caution">
    <text evidence="11">The sequence shown here is derived from an EMBL/GenBank/DDBJ whole genome shotgun (WGS) entry which is preliminary data.</text>
</comment>
<feature type="region of interest" description="Disordered" evidence="7">
    <location>
        <begin position="213"/>
        <end position="244"/>
    </location>
</feature>
<keyword evidence="12" id="KW-1185">Reference proteome</keyword>
<evidence type="ECO:0000259" key="8">
    <source>
        <dbReference type="Pfam" id="PF08585"/>
    </source>
</evidence>
<evidence type="ECO:0000313" key="11">
    <source>
        <dbReference type="EMBL" id="KAL3882558.1"/>
    </source>
</evidence>
<name>A0ABD3XAQ9_SINWO</name>
<dbReference type="GO" id="GO:0005634">
    <property type="term" value="C:nucleus"/>
    <property type="evidence" value="ECO:0007669"/>
    <property type="project" value="UniProtKB-SubCell"/>
</dbReference>
<evidence type="ECO:0000259" key="9">
    <source>
        <dbReference type="Pfam" id="PF16099"/>
    </source>
</evidence>
<dbReference type="Pfam" id="PF08585">
    <property type="entry name" value="RMI1_N_C"/>
    <property type="match status" value="1"/>
</dbReference>